<dbReference type="Gene3D" id="1.20.120.10">
    <property type="entry name" value="Cytochrome c/b562"/>
    <property type="match status" value="1"/>
</dbReference>
<dbReference type="InterPro" id="IPR029021">
    <property type="entry name" value="Prot-tyrosine_phosphatase-like"/>
</dbReference>
<dbReference type="OrthoDB" id="251220at2"/>
<dbReference type="SUPFAM" id="SSF52799">
    <property type="entry name" value="(Phosphotyrosine protein) phosphatases II"/>
    <property type="match status" value="1"/>
</dbReference>
<feature type="chain" id="PRO_5021773927" description="Cytochrome C" evidence="1">
    <location>
        <begin position="28"/>
        <end position="307"/>
    </location>
</feature>
<dbReference type="RefSeq" id="WP_145054437.1">
    <property type="nucleotide sequence ID" value="NZ_CP036433.1"/>
</dbReference>
<dbReference type="KEGG" id="lcre:Pla8534_35520"/>
<dbReference type="SUPFAM" id="SSF47175">
    <property type="entry name" value="Cytochromes"/>
    <property type="match status" value="1"/>
</dbReference>
<sequence precursor="true">MSGFHRVLLRALLVAALLLPADLPSQADETAPAAIAEVEPSALHHLLKLTDQVYVGGQPHGEAGFAALQKLGVKIVVSVDGAQPQVKLAHKYGLRYVHIPIGYDGVAPQAQLALARLALEKEPMYVHCHHGEHRGPAAAAIVCMAGQQATHQEAVGMLQRAGTSRKYSGLWRDIRQYERPGPNARLPELVEVARVGSYAAAMAQIDRAFDNLKLIQAAGWKTPAEHPDVSPAQQAVLLEEGYREAIRSQQEDPRPGAKEPFAAWLRTAHQESAQLAAALEAFDSKRAEATFQAVKTSCTRCHAEYRD</sequence>
<evidence type="ECO:0008006" key="4">
    <source>
        <dbReference type="Google" id="ProtNLM"/>
    </source>
</evidence>
<dbReference type="GO" id="GO:0009055">
    <property type="term" value="F:electron transfer activity"/>
    <property type="evidence" value="ECO:0007669"/>
    <property type="project" value="InterPro"/>
</dbReference>
<evidence type="ECO:0000313" key="3">
    <source>
        <dbReference type="Proteomes" id="UP000317648"/>
    </source>
</evidence>
<keyword evidence="1" id="KW-0732">Signal</keyword>
<protein>
    <recommendedName>
        <fullName evidence="4">Cytochrome C</fullName>
    </recommendedName>
</protein>
<dbReference type="EMBL" id="CP036433">
    <property type="protein sequence ID" value="QDU95735.1"/>
    <property type="molecule type" value="Genomic_DNA"/>
</dbReference>
<dbReference type="GO" id="GO:0005506">
    <property type="term" value="F:iron ion binding"/>
    <property type="evidence" value="ECO:0007669"/>
    <property type="project" value="InterPro"/>
</dbReference>
<organism evidence="2 3">
    <name type="scientific">Lignipirellula cremea</name>
    <dbReference type="NCBI Taxonomy" id="2528010"/>
    <lineage>
        <taxon>Bacteria</taxon>
        <taxon>Pseudomonadati</taxon>
        <taxon>Planctomycetota</taxon>
        <taxon>Planctomycetia</taxon>
        <taxon>Pirellulales</taxon>
        <taxon>Pirellulaceae</taxon>
        <taxon>Lignipirellula</taxon>
    </lineage>
</organism>
<dbReference type="AlphaFoldDB" id="A0A518DV72"/>
<dbReference type="PROSITE" id="PS51009">
    <property type="entry name" value="CYTCII"/>
    <property type="match status" value="1"/>
</dbReference>
<gene>
    <name evidence="2" type="ORF">Pla8534_35520</name>
</gene>
<dbReference type="InterPro" id="IPR002321">
    <property type="entry name" value="Cyt_c_II"/>
</dbReference>
<dbReference type="GO" id="GO:0022900">
    <property type="term" value="P:electron transport chain"/>
    <property type="evidence" value="ECO:0007669"/>
    <property type="project" value="InterPro"/>
</dbReference>
<feature type="signal peptide" evidence="1">
    <location>
        <begin position="1"/>
        <end position="27"/>
    </location>
</feature>
<keyword evidence="3" id="KW-1185">Reference proteome</keyword>
<name>A0A518DV72_9BACT</name>
<accession>A0A518DV72</accession>
<dbReference type="Gene3D" id="3.90.190.10">
    <property type="entry name" value="Protein tyrosine phosphatase superfamily"/>
    <property type="match status" value="1"/>
</dbReference>
<evidence type="ECO:0000256" key="1">
    <source>
        <dbReference type="SAM" id="SignalP"/>
    </source>
</evidence>
<proteinExistence type="predicted"/>
<dbReference type="GO" id="GO:0020037">
    <property type="term" value="F:heme binding"/>
    <property type="evidence" value="ECO:0007669"/>
    <property type="project" value="InterPro"/>
</dbReference>
<dbReference type="InterPro" id="IPR010980">
    <property type="entry name" value="Cyt_c/b562"/>
</dbReference>
<dbReference type="Proteomes" id="UP000317648">
    <property type="component" value="Chromosome"/>
</dbReference>
<evidence type="ECO:0000313" key="2">
    <source>
        <dbReference type="EMBL" id="QDU95735.1"/>
    </source>
</evidence>
<reference evidence="2 3" key="1">
    <citation type="submission" date="2019-02" db="EMBL/GenBank/DDBJ databases">
        <title>Deep-cultivation of Planctomycetes and their phenomic and genomic characterization uncovers novel biology.</title>
        <authorList>
            <person name="Wiegand S."/>
            <person name="Jogler M."/>
            <person name="Boedeker C."/>
            <person name="Pinto D."/>
            <person name="Vollmers J."/>
            <person name="Rivas-Marin E."/>
            <person name="Kohn T."/>
            <person name="Peeters S.H."/>
            <person name="Heuer A."/>
            <person name="Rast P."/>
            <person name="Oberbeckmann S."/>
            <person name="Bunk B."/>
            <person name="Jeske O."/>
            <person name="Meyerdierks A."/>
            <person name="Storesund J.E."/>
            <person name="Kallscheuer N."/>
            <person name="Luecker S."/>
            <person name="Lage O.M."/>
            <person name="Pohl T."/>
            <person name="Merkel B.J."/>
            <person name="Hornburger P."/>
            <person name="Mueller R.-W."/>
            <person name="Bruemmer F."/>
            <person name="Labrenz M."/>
            <person name="Spormann A.M."/>
            <person name="Op den Camp H."/>
            <person name="Overmann J."/>
            <person name="Amann R."/>
            <person name="Jetten M.S.M."/>
            <person name="Mascher T."/>
            <person name="Medema M.H."/>
            <person name="Devos D.P."/>
            <person name="Kaster A.-K."/>
            <person name="Ovreas L."/>
            <person name="Rohde M."/>
            <person name="Galperin M.Y."/>
            <person name="Jogler C."/>
        </authorList>
    </citation>
    <scope>NUCLEOTIDE SEQUENCE [LARGE SCALE GENOMIC DNA]</scope>
    <source>
        <strain evidence="2 3">Pla85_3_4</strain>
    </source>
</reference>